<gene>
    <name evidence="1" type="ORF">BO66DRAFT_20564</name>
</gene>
<evidence type="ECO:0000313" key="2">
    <source>
        <dbReference type="Proteomes" id="UP000249661"/>
    </source>
</evidence>
<accession>A0ACD1HGT9</accession>
<reference evidence="1" key="1">
    <citation type="submission" date="2018-02" db="EMBL/GenBank/DDBJ databases">
        <title>The genomes of Aspergillus section Nigri reveals drivers in fungal speciation.</title>
        <authorList>
            <consortium name="DOE Joint Genome Institute"/>
            <person name="Vesth T.C."/>
            <person name="Nybo J."/>
            <person name="Theobald S."/>
            <person name="Brandl J."/>
            <person name="Frisvad J.C."/>
            <person name="Nielsen K.F."/>
            <person name="Lyhne E.K."/>
            <person name="Kogle M.E."/>
            <person name="Kuo A."/>
            <person name="Riley R."/>
            <person name="Clum A."/>
            <person name="Nolan M."/>
            <person name="Lipzen A."/>
            <person name="Salamov A."/>
            <person name="Henrissat B."/>
            <person name="Wiebenga A."/>
            <person name="De vries R.P."/>
            <person name="Grigoriev I.V."/>
            <person name="Mortensen U.H."/>
            <person name="Andersen M.R."/>
            <person name="Baker S.E."/>
        </authorList>
    </citation>
    <scope>NUCLEOTIDE SEQUENCE</scope>
    <source>
        <strain evidence="1">CBS 121060</strain>
    </source>
</reference>
<dbReference type="EMBL" id="KZ824942">
    <property type="protein sequence ID" value="RAH72779.1"/>
    <property type="molecule type" value="Genomic_DNA"/>
</dbReference>
<sequence length="597" mass="65465">MATNLPVELIYCILDYLDVEDYIAARATCRKWRTAASTSSIIRNTLQQVPVLLPSRTDLLAKEDWNSYFCQIVRQNLLGCRNRVQRTQSRCQLPPECSHCTIYDISRDGRKLVALKGARALLYSRSGADGPWELLRSSPLYSLWTSVCPAVLGTSQHTEHHIALSSDGQFLAVGLDKTIQIYSLLGDLDGLTSPAQHTVNQENRFLHPPPANYEDTNGTIASLEFAEDDDTLLRVAIAQDTTAFQPTRVRYLGNPDRKPAGPTSLAYWRATINQVYLDSASMAGTLSPGDRDKVSLRGLQLLPRSYHQAPQRSSTAEDAAHPWRRYFTACLESTASRSNGYCIGQIDTSPTLPSSAQTITILRLLPSRQNHSTMPQITPFTIPSDLPTPSPTTDPSKPTPTPQTNLSRHKSTFETTDTHHKTTTLHAATTARWNTANLPTAAPTTAAPLLAISPDASLMCLYEPGTGHYSSIAGGGAIYLYSLQNGDPPARLLQTQTTQPETVPAPAPAAPQNPTPTPTAQLPNFPDIDPQIPTWSLLLDITDEDIQSIRITPLPPSDSKHQQHHHTQTQTKYSITATTSANSKQKSRAPTQRISKA</sequence>
<name>A0ACD1HGT9_9EURO</name>
<dbReference type="Proteomes" id="UP000249661">
    <property type="component" value="Unassembled WGS sequence"/>
</dbReference>
<proteinExistence type="predicted"/>
<organism evidence="1 2">
    <name type="scientific">Aspergillus aculeatinus CBS 121060</name>
    <dbReference type="NCBI Taxonomy" id="1448322"/>
    <lineage>
        <taxon>Eukaryota</taxon>
        <taxon>Fungi</taxon>
        <taxon>Dikarya</taxon>
        <taxon>Ascomycota</taxon>
        <taxon>Pezizomycotina</taxon>
        <taxon>Eurotiomycetes</taxon>
        <taxon>Eurotiomycetidae</taxon>
        <taxon>Eurotiales</taxon>
        <taxon>Aspergillaceae</taxon>
        <taxon>Aspergillus</taxon>
        <taxon>Aspergillus subgen. Circumdati</taxon>
    </lineage>
</organism>
<protein>
    <submittedName>
        <fullName evidence="1">Uncharacterized protein</fullName>
    </submittedName>
</protein>
<evidence type="ECO:0000313" key="1">
    <source>
        <dbReference type="EMBL" id="RAH72779.1"/>
    </source>
</evidence>
<keyword evidence="2" id="KW-1185">Reference proteome</keyword>